<gene>
    <name evidence="6" type="ORF">ACFSRY_03535</name>
</gene>
<dbReference type="SUPFAM" id="SSF141072">
    <property type="entry name" value="CalX-like"/>
    <property type="match status" value="1"/>
</dbReference>
<feature type="signal peptide" evidence="4">
    <location>
        <begin position="1"/>
        <end position="22"/>
    </location>
</feature>
<keyword evidence="1 4" id="KW-0732">Signal</keyword>
<evidence type="ECO:0000256" key="3">
    <source>
        <dbReference type="ARBA" id="ARBA00022837"/>
    </source>
</evidence>
<evidence type="ECO:0000256" key="4">
    <source>
        <dbReference type="SAM" id="SignalP"/>
    </source>
</evidence>
<sequence length="276" mass="29765">MKKINKLIAAMLFMGVSVFSLTSCEKEEFFYEGPSFINFETDSQEAAENRTTVVNVPVFLSTTTHPGDVTVEVGVAGDAQEGVDFEIVEGKTLNFPAGVYSDTVKVRIIDNEAVDGNKIITLNLNSNSAGFNLGYPGPENRNSSTNIVVVDNDCPFVASDFTGSFTGKYTRASTGAVSTYTSSIKQDADNPNIFIISNFWGEGLDARVTLNGETLSAVVPVQDFSTDFYGYGPATLESLATPAGKIVTCDKKITFDFVVRVSAGSFGRYKAEFTKK</sequence>
<name>A0ABW5IGZ1_9BACT</name>
<reference evidence="7" key="1">
    <citation type="journal article" date="2019" name="Int. J. Syst. Evol. Microbiol.">
        <title>The Global Catalogue of Microorganisms (GCM) 10K type strain sequencing project: providing services to taxonomists for standard genome sequencing and annotation.</title>
        <authorList>
            <consortium name="The Broad Institute Genomics Platform"/>
            <consortium name="The Broad Institute Genome Sequencing Center for Infectious Disease"/>
            <person name="Wu L."/>
            <person name="Ma J."/>
        </authorList>
    </citation>
    <scope>NUCLEOTIDE SEQUENCE [LARGE SCALE GENOMIC DNA]</scope>
    <source>
        <strain evidence="7">KCTC 42498</strain>
    </source>
</reference>
<dbReference type="Proteomes" id="UP001597544">
    <property type="component" value="Unassembled WGS sequence"/>
</dbReference>
<protein>
    <submittedName>
        <fullName evidence="6">Calx-beta domain-containing protein</fullName>
    </submittedName>
</protein>
<keyword evidence="2" id="KW-0677">Repeat</keyword>
<evidence type="ECO:0000256" key="1">
    <source>
        <dbReference type="ARBA" id="ARBA00022729"/>
    </source>
</evidence>
<dbReference type="Gene3D" id="2.60.40.2030">
    <property type="match status" value="1"/>
</dbReference>
<dbReference type="Pfam" id="PF03160">
    <property type="entry name" value="Calx-beta"/>
    <property type="match status" value="1"/>
</dbReference>
<dbReference type="InterPro" id="IPR038081">
    <property type="entry name" value="CalX-like_sf"/>
</dbReference>
<evidence type="ECO:0000313" key="6">
    <source>
        <dbReference type="EMBL" id="MFD2512924.1"/>
    </source>
</evidence>
<dbReference type="InterPro" id="IPR003644">
    <property type="entry name" value="Calx_beta"/>
</dbReference>
<proteinExistence type="predicted"/>
<feature type="domain" description="Calx-beta" evidence="5">
    <location>
        <begin position="36"/>
        <end position="152"/>
    </location>
</feature>
<accession>A0ABW5IGZ1</accession>
<organism evidence="6 7">
    <name type="scientific">Pontibacter locisalis</name>
    <dbReference type="NCBI Taxonomy" id="1719035"/>
    <lineage>
        <taxon>Bacteria</taxon>
        <taxon>Pseudomonadati</taxon>
        <taxon>Bacteroidota</taxon>
        <taxon>Cytophagia</taxon>
        <taxon>Cytophagales</taxon>
        <taxon>Hymenobacteraceae</taxon>
        <taxon>Pontibacter</taxon>
    </lineage>
</organism>
<evidence type="ECO:0000313" key="7">
    <source>
        <dbReference type="Proteomes" id="UP001597544"/>
    </source>
</evidence>
<dbReference type="PROSITE" id="PS51257">
    <property type="entry name" value="PROKAR_LIPOPROTEIN"/>
    <property type="match status" value="1"/>
</dbReference>
<comment type="caution">
    <text evidence="6">The sequence shown here is derived from an EMBL/GenBank/DDBJ whole genome shotgun (WGS) entry which is preliminary data.</text>
</comment>
<dbReference type="RefSeq" id="WP_377503384.1">
    <property type="nucleotide sequence ID" value="NZ_JBHULU010000004.1"/>
</dbReference>
<evidence type="ECO:0000256" key="2">
    <source>
        <dbReference type="ARBA" id="ARBA00022737"/>
    </source>
</evidence>
<keyword evidence="3" id="KW-0106">Calcium</keyword>
<evidence type="ECO:0000259" key="5">
    <source>
        <dbReference type="Pfam" id="PF03160"/>
    </source>
</evidence>
<feature type="chain" id="PRO_5045655115" evidence="4">
    <location>
        <begin position="23"/>
        <end position="276"/>
    </location>
</feature>
<keyword evidence="7" id="KW-1185">Reference proteome</keyword>
<dbReference type="EMBL" id="JBHULU010000004">
    <property type="protein sequence ID" value="MFD2512924.1"/>
    <property type="molecule type" value="Genomic_DNA"/>
</dbReference>